<proteinExistence type="inferred from homology"/>
<dbReference type="SUPFAM" id="SSF101447">
    <property type="entry name" value="Formin homology 2 domain (FH2 domain)"/>
    <property type="match status" value="1"/>
</dbReference>
<feature type="region of interest" description="Disordered" evidence="3">
    <location>
        <begin position="1"/>
        <end position="81"/>
    </location>
</feature>
<feature type="domain" description="Remorin C-terminal" evidence="4">
    <location>
        <begin position="94"/>
        <end position="199"/>
    </location>
</feature>
<dbReference type="AlphaFoldDB" id="A0ABD3KG36"/>
<feature type="compositionally biased region" description="Basic and acidic residues" evidence="3">
    <location>
        <begin position="34"/>
        <end position="49"/>
    </location>
</feature>
<organism evidence="5 6">
    <name type="scientific">Eucalyptus globulus</name>
    <name type="common">Tasmanian blue gum</name>
    <dbReference type="NCBI Taxonomy" id="34317"/>
    <lineage>
        <taxon>Eukaryota</taxon>
        <taxon>Viridiplantae</taxon>
        <taxon>Streptophyta</taxon>
        <taxon>Embryophyta</taxon>
        <taxon>Tracheophyta</taxon>
        <taxon>Spermatophyta</taxon>
        <taxon>Magnoliopsida</taxon>
        <taxon>eudicotyledons</taxon>
        <taxon>Gunneridae</taxon>
        <taxon>Pentapetalae</taxon>
        <taxon>rosids</taxon>
        <taxon>malvids</taxon>
        <taxon>Myrtales</taxon>
        <taxon>Myrtaceae</taxon>
        <taxon>Myrtoideae</taxon>
        <taxon>Eucalypteae</taxon>
        <taxon>Eucalyptus</taxon>
    </lineage>
</organism>
<evidence type="ECO:0000256" key="2">
    <source>
        <dbReference type="SAM" id="Coils"/>
    </source>
</evidence>
<protein>
    <recommendedName>
        <fullName evidence="4">Remorin C-terminal domain-containing protein</fullName>
    </recommendedName>
</protein>
<dbReference type="Proteomes" id="UP001634007">
    <property type="component" value="Unassembled WGS sequence"/>
</dbReference>
<comment type="similarity">
    <text evidence="1">Belongs to the remorin family.</text>
</comment>
<evidence type="ECO:0000313" key="6">
    <source>
        <dbReference type="Proteomes" id="UP001634007"/>
    </source>
</evidence>
<name>A0ABD3KG36_EUCGL</name>
<evidence type="ECO:0000259" key="4">
    <source>
        <dbReference type="Pfam" id="PF03763"/>
    </source>
</evidence>
<evidence type="ECO:0000313" key="5">
    <source>
        <dbReference type="EMBL" id="KAL3738117.1"/>
    </source>
</evidence>
<gene>
    <name evidence="5" type="ORF">ACJRO7_019622</name>
</gene>
<sequence>MAEEDQRAAYKAPAPFPRPTRPPPPPPPPPPAAPEERTSRAKKEEKEAPENNVSPAIAEKYSPAVPQKVADPVEKYSGGSIDRDAVLARVETEKRLALIKAWEESEKTNVDNKTYKKFSGIGAWENTKRSAIEAELKKIEEKLEKKKAEYAEMMKNKVVEIHKAAEEKRALVEAKKGESFLKIEETAAKFRATGYTPRKLLGCCTR</sequence>
<accession>A0ABD3KG36</accession>
<dbReference type="PANTHER" id="PTHR31775:SF5">
    <property type="entry name" value="REMORIN 1.4"/>
    <property type="match status" value="1"/>
</dbReference>
<dbReference type="EMBL" id="JBJKBG010000005">
    <property type="protein sequence ID" value="KAL3738117.1"/>
    <property type="molecule type" value="Genomic_DNA"/>
</dbReference>
<feature type="coiled-coil region" evidence="2">
    <location>
        <begin position="129"/>
        <end position="156"/>
    </location>
</feature>
<evidence type="ECO:0000256" key="3">
    <source>
        <dbReference type="SAM" id="MobiDB-lite"/>
    </source>
</evidence>
<keyword evidence="2" id="KW-0175">Coiled coil</keyword>
<reference evidence="5 6" key="1">
    <citation type="submission" date="2024-11" db="EMBL/GenBank/DDBJ databases">
        <title>Chromosome-level genome assembly of Eucalyptus globulus Labill. provides insights into its genome evolution.</title>
        <authorList>
            <person name="Li X."/>
        </authorList>
    </citation>
    <scope>NUCLEOTIDE SEQUENCE [LARGE SCALE GENOMIC DNA]</scope>
    <source>
        <strain evidence="5">CL2024</strain>
        <tissue evidence="5">Fresh tender leaves</tissue>
    </source>
</reference>
<evidence type="ECO:0000256" key="1">
    <source>
        <dbReference type="ARBA" id="ARBA00005711"/>
    </source>
</evidence>
<comment type="caution">
    <text evidence="5">The sequence shown here is derived from an EMBL/GenBank/DDBJ whole genome shotgun (WGS) entry which is preliminary data.</text>
</comment>
<dbReference type="Pfam" id="PF03763">
    <property type="entry name" value="Remorin_C"/>
    <property type="match status" value="1"/>
</dbReference>
<feature type="compositionally biased region" description="Pro residues" evidence="3">
    <location>
        <begin position="14"/>
        <end position="33"/>
    </location>
</feature>
<keyword evidence="6" id="KW-1185">Reference proteome</keyword>
<dbReference type="InterPro" id="IPR005516">
    <property type="entry name" value="Remorin_C"/>
</dbReference>
<dbReference type="PANTHER" id="PTHR31775">
    <property type="entry name" value="OS02G0117200 PROTEIN"/>
    <property type="match status" value="1"/>
</dbReference>